<dbReference type="PRINTS" id="PR00420">
    <property type="entry name" value="RNGMNOXGNASE"/>
</dbReference>
<evidence type="ECO:0000256" key="4">
    <source>
        <dbReference type="ARBA" id="ARBA00022857"/>
    </source>
</evidence>
<keyword evidence="5" id="KW-0560">Oxidoreductase</keyword>
<evidence type="ECO:0000313" key="11">
    <source>
        <dbReference type="EMBL" id="RPF71778.1"/>
    </source>
</evidence>
<dbReference type="InterPro" id="IPR036188">
    <property type="entry name" value="FAD/NAD-bd_sf"/>
</dbReference>
<dbReference type="SUPFAM" id="SSF51905">
    <property type="entry name" value="FAD/NAD(P)-binding domain"/>
    <property type="match status" value="1"/>
</dbReference>
<dbReference type="InterPro" id="IPR010253">
    <property type="entry name" value="BchP_ChlP_pln/prok"/>
</dbReference>
<keyword evidence="3" id="KW-0602">Photosynthesis</keyword>
<keyword evidence="6" id="KW-0149">Chlorophyll biosynthesis</keyword>
<dbReference type="NCBIfam" id="TIGR02032">
    <property type="entry name" value="GG-red-SF"/>
    <property type="match status" value="1"/>
</dbReference>
<dbReference type="RefSeq" id="WP_123880534.1">
    <property type="nucleotide sequence ID" value="NZ_RPFZ01000001.1"/>
</dbReference>
<accession>A0A3N5DAQ1</accession>
<keyword evidence="4" id="KW-0521">NADP</keyword>
<evidence type="ECO:0000256" key="1">
    <source>
        <dbReference type="ARBA" id="ARBA00006632"/>
    </source>
</evidence>
<comment type="pathway">
    <text evidence="7">Porphyrin-containing compound metabolism.</text>
</comment>
<dbReference type="EMBL" id="RPFZ01000001">
    <property type="protein sequence ID" value="RPF71778.1"/>
    <property type="molecule type" value="Genomic_DNA"/>
</dbReference>
<dbReference type="Proteomes" id="UP000275232">
    <property type="component" value="Unassembled WGS sequence"/>
</dbReference>
<dbReference type="GO" id="GO:0015995">
    <property type="term" value="P:chlorophyll biosynthetic process"/>
    <property type="evidence" value="ECO:0007669"/>
    <property type="project" value="UniProtKB-KW"/>
</dbReference>
<comment type="similarity">
    <text evidence="1">Belongs to the geranylgeranyl reductase family. ChlP subfamily.</text>
</comment>
<organism evidence="11 12">
    <name type="scientific">Aurantiacibacter spongiae</name>
    <dbReference type="NCBI Taxonomy" id="2488860"/>
    <lineage>
        <taxon>Bacteria</taxon>
        <taxon>Pseudomonadati</taxon>
        <taxon>Pseudomonadota</taxon>
        <taxon>Alphaproteobacteria</taxon>
        <taxon>Sphingomonadales</taxon>
        <taxon>Erythrobacteraceae</taxon>
        <taxon>Aurantiacibacter</taxon>
    </lineage>
</organism>
<dbReference type="OrthoDB" id="417034at2"/>
<evidence type="ECO:0000256" key="8">
    <source>
        <dbReference type="ARBA" id="ARBA00033069"/>
    </source>
</evidence>
<evidence type="ECO:0000256" key="7">
    <source>
        <dbReference type="ARBA" id="ARBA00023444"/>
    </source>
</evidence>
<evidence type="ECO:0000313" key="12">
    <source>
        <dbReference type="Proteomes" id="UP000275232"/>
    </source>
</evidence>
<dbReference type="InterPro" id="IPR002938">
    <property type="entry name" value="FAD-bd"/>
</dbReference>
<dbReference type="PANTHER" id="PTHR42685">
    <property type="entry name" value="GERANYLGERANYL DIPHOSPHATE REDUCTASE"/>
    <property type="match status" value="1"/>
</dbReference>
<sequence length="422" mass="45678">MTDTSAAPQFDVVVVGGGPSGATAAHTLAQAGIAVMLLDRADCIKPCGGAIPPRAIDDFAIPESQLCARILAARAVAPSGRAVTMDISDSLPDGYVGMVDRARFDPWLRRRAAAVGAELREGRFRTLQRLPDGGYRLEYQPRDGNRVAVVRARIVIGADGANSQVARQALPGQKGRHVFAYHEIVARPAAPSPALAETCCDVIYRGDLSPDFYSWIFPHGDTISIGTGTARKGFALREAVAQLRRELSLTGSDGVRTVRREGAPIPMKPLKRWEDGHGVLLVGDAAGVVAPASGEGIYYAMRCGELGAQAAARAVASGELRHLAEVRRAFLAEHGKVFRALGLLQACWYRTDWLRERFVALCRDRDVQRLTWIAYTEKRMMKAQHGAHLRLMATNIANLAPGWLSAIVSRQMRSSGPISARR</sequence>
<dbReference type="InterPro" id="IPR050407">
    <property type="entry name" value="Geranylgeranyl_reductase"/>
</dbReference>
<dbReference type="AlphaFoldDB" id="A0A3N5DAQ1"/>
<dbReference type="NCBIfam" id="TIGR02023">
    <property type="entry name" value="BchP-ChlP"/>
    <property type="match status" value="1"/>
</dbReference>
<evidence type="ECO:0000259" key="10">
    <source>
        <dbReference type="Pfam" id="PF01494"/>
    </source>
</evidence>
<protein>
    <recommendedName>
        <fullName evidence="2">geranylgeranyl diphosphate reductase</fullName>
        <ecNumber evidence="2">1.3.1.83</ecNumber>
    </recommendedName>
    <alternativeName>
        <fullName evidence="8">Geranylgeranyl reductase</fullName>
    </alternativeName>
</protein>
<dbReference type="EC" id="1.3.1.83" evidence="2"/>
<dbReference type="InterPro" id="IPR011777">
    <property type="entry name" value="Geranylgeranyl_Rdtase_fam"/>
</dbReference>
<dbReference type="GO" id="GO:0071949">
    <property type="term" value="F:FAD binding"/>
    <property type="evidence" value="ECO:0007669"/>
    <property type="project" value="InterPro"/>
</dbReference>
<evidence type="ECO:0000256" key="5">
    <source>
        <dbReference type="ARBA" id="ARBA00023002"/>
    </source>
</evidence>
<name>A0A3N5DAQ1_9SPHN</name>
<comment type="catalytic activity">
    <reaction evidence="9">
        <text>phytyl diphosphate + 3 NADP(+) = geranylgeranyl diphosphate + 3 NADPH + 3 H(+)</text>
        <dbReference type="Rhea" id="RHEA:26229"/>
        <dbReference type="ChEBI" id="CHEBI:15378"/>
        <dbReference type="ChEBI" id="CHEBI:57533"/>
        <dbReference type="ChEBI" id="CHEBI:57783"/>
        <dbReference type="ChEBI" id="CHEBI:58349"/>
        <dbReference type="ChEBI" id="CHEBI:75434"/>
        <dbReference type="EC" id="1.3.1.83"/>
    </reaction>
</comment>
<keyword evidence="12" id="KW-1185">Reference proteome</keyword>
<dbReference type="Gene3D" id="3.50.50.60">
    <property type="entry name" value="FAD/NAD(P)-binding domain"/>
    <property type="match status" value="1"/>
</dbReference>
<reference evidence="11 12" key="1">
    <citation type="submission" date="2018-11" db="EMBL/GenBank/DDBJ databases">
        <title>Erythrobacter spongiae sp. nov., isolated from a marine sponge.</title>
        <authorList>
            <person name="Zhuang L."/>
            <person name="Luo L."/>
        </authorList>
    </citation>
    <scope>NUCLEOTIDE SEQUENCE [LARGE SCALE GENOMIC DNA]</scope>
    <source>
        <strain evidence="11 12">HN-E23</strain>
    </source>
</reference>
<proteinExistence type="inferred from homology"/>
<dbReference type="GO" id="GO:0102067">
    <property type="term" value="F:geranylgeranyl diphosphate reductase activity"/>
    <property type="evidence" value="ECO:0007669"/>
    <property type="project" value="UniProtKB-EC"/>
</dbReference>
<comment type="caution">
    <text evidence="11">The sequence shown here is derived from an EMBL/GenBank/DDBJ whole genome shotgun (WGS) entry which is preliminary data.</text>
</comment>
<dbReference type="PANTHER" id="PTHR42685:SF4">
    <property type="entry name" value="GERANYLGERANYL DIPHOSPHATE REDUCTASE, CHLOROPLASTIC"/>
    <property type="match status" value="1"/>
</dbReference>
<evidence type="ECO:0000256" key="9">
    <source>
        <dbReference type="ARBA" id="ARBA00047837"/>
    </source>
</evidence>
<evidence type="ECO:0000256" key="6">
    <source>
        <dbReference type="ARBA" id="ARBA00023171"/>
    </source>
</evidence>
<dbReference type="Pfam" id="PF01494">
    <property type="entry name" value="FAD_binding_3"/>
    <property type="match status" value="1"/>
</dbReference>
<evidence type="ECO:0000256" key="3">
    <source>
        <dbReference type="ARBA" id="ARBA00022531"/>
    </source>
</evidence>
<evidence type="ECO:0000256" key="2">
    <source>
        <dbReference type="ARBA" id="ARBA00012380"/>
    </source>
</evidence>
<dbReference type="GO" id="GO:0045550">
    <property type="term" value="F:geranylgeranyl reductase activity"/>
    <property type="evidence" value="ECO:0007669"/>
    <property type="project" value="InterPro"/>
</dbReference>
<feature type="domain" description="FAD-binding" evidence="10">
    <location>
        <begin position="10"/>
        <end position="301"/>
    </location>
</feature>
<gene>
    <name evidence="11" type="ORF">EG799_09225</name>
</gene>
<dbReference type="GO" id="GO:0015979">
    <property type="term" value="P:photosynthesis"/>
    <property type="evidence" value="ECO:0007669"/>
    <property type="project" value="UniProtKB-KW"/>
</dbReference>